<name>A0AAD4L662_9AGAM</name>
<keyword evidence="7" id="KW-0732">Signal</keyword>
<reference evidence="8" key="1">
    <citation type="submission" date="2022-01" db="EMBL/GenBank/DDBJ databases">
        <title>Comparative genomics reveals a dynamic genome evolution in the ectomycorrhizal milk-cap (Lactarius) mushrooms.</title>
        <authorList>
            <consortium name="DOE Joint Genome Institute"/>
            <person name="Lebreton A."/>
            <person name="Tang N."/>
            <person name="Kuo A."/>
            <person name="LaButti K."/>
            <person name="Drula E."/>
            <person name="Barry K."/>
            <person name="Clum A."/>
            <person name="Lipzen A."/>
            <person name="Mousain D."/>
            <person name="Ng V."/>
            <person name="Wang R."/>
            <person name="Wang X."/>
            <person name="Dai Y."/>
            <person name="Henrissat B."/>
            <person name="Grigoriev I.V."/>
            <person name="Guerin-Laguette A."/>
            <person name="Yu F."/>
            <person name="Martin F.M."/>
        </authorList>
    </citation>
    <scope>NUCLEOTIDE SEQUENCE</scope>
    <source>
        <strain evidence="8">QP</strain>
    </source>
</reference>
<evidence type="ECO:0000256" key="1">
    <source>
        <dbReference type="ARBA" id="ARBA00004167"/>
    </source>
</evidence>
<gene>
    <name evidence="8" type="ORF">EDB92DRAFT_1991798</name>
</gene>
<evidence type="ECO:0000256" key="3">
    <source>
        <dbReference type="ARBA" id="ARBA00022989"/>
    </source>
</evidence>
<keyword evidence="4 6" id="KW-0472">Membrane</keyword>
<organism evidence="8 9">
    <name type="scientific">Lactarius akahatsu</name>
    <dbReference type="NCBI Taxonomy" id="416441"/>
    <lineage>
        <taxon>Eukaryota</taxon>
        <taxon>Fungi</taxon>
        <taxon>Dikarya</taxon>
        <taxon>Basidiomycota</taxon>
        <taxon>Agaricomycotina</taxon>
        <taxon>Agaricomycetes</taxon>
        <taxon>Russulales</taxon>
        <taxon>Russulaceae</taxon>
        <taxon>Lactarius</taxon>
    </lineage>
</organism>
<evidence type="ECO:0008006" key="10">
    <source>
        <dbReference type="Google" id="ProtNLM"/>
    </source>
</evidence>
<feature type="transmembrane region" description="Helical" evidence="6">
    <location>
        <begin position="128"/>
        <end position="151"/>
    </location>
</feature>
<evidence type="ECO:0000256" key="5">
    <source>
        <dbReference type="SAM" id="MobiDB-lite"/>
    </source>
</evidence>
<evidence type="ECO:0000256" key="6">
    <source>
        <dbReference type="SAM" id="Phobius"/>
    </source>
</evidence>
<dbReference type="GO" id="GO:0016020">
    <property type="term" value="C:membrane"/>
    <property type="evidence" value="ECO:0007669"/>
    <property type="project" value="UniProtKB-SubCell"/>
</dbReference>
<feature type="signal peptide" evidence="7">
    <location>
        <begin position="1"/>
        <end position="26"/>
    </location>
</feature>
<dbReference type="Gene3D" id="1.20.5.510">
    <property type="entry name" value="Single helix bin"/>
    <property type="match status" value="1"/>
</dbReference>
<dbReference type="AlphaFoldDB" id="A0AAD4L662"/>
<dbReference type="EMBL" id="JAKELL010000242">
    <property type="protein sequence ID" value="KAH8978191.1"/>
    <property type="molecule type" value="Genomic_DNA"/>
</dbReference>
<accession>A0AAD4L662</accession>
<dbReference type="GO" id="GO:0071944">
    <property type="term" value="C:cell periphery"/>
    <property type="evidence" value="ECO:0007669"/>
    <property type="project" value="UniProtKB-ARBA"/>
</dbReference>
<protein>
    <recommendedName>
        <fullName evidence="10">Transmembrane protein</fullName>
    </recommendedName>
</protein>
<keyword evidence="2 6" id="KW-0812">Transmembrane</keyword>
<feature type="region of interest" description="Disordered" evidence="5">
    <location>
        <begin position="159"/>
        <end position="188"/>
    </location>
</feature>
<sequence length="394" mass="43448">MQWSVSPRLAAIASLFLLFAGDLVVAQVDAPICTESESSWAWVRLYHLIFTECQEGLSISWTEYSQNCVETIEPSTFSHPVPTGTRVPQWALLDITDSCLIDRLSDSPEVRPGKLVKPSSGRGLNTSAIAGGVAGGVIAIVVIAGLMFAFWRRRRRAQEPSPTSVVDDAPPPPSASQMGQDPDDTTMYPQRQEGVLTSTPNENAPGVVSYNGYLNGNDPTNIQPLRLPVQGYHGIPTTPSYLLLFCDNQCKGQLEPRRSKMMIAHSSFEVQILFTDRNIMRSAFSTHFKIIVQPARAQYDMLPRCTCDRDLAAIREQAKLGNPIYVSGPGCPLIRMQGLILFTDDKHEELKHHGMSIGDGKLFVHGECSFRHLIGATWVDNNASATRLDTRHLS</sequence>
<evidence type="ECO:0000256" key="4">
    <source>
        <dbReference type="ARBA" id="ARBA00023136"/>
    </source>
</evidence>
<feature type="chain" id="PRO_5042115646" description="Transmembrane protein" evidence="7">
    <location>
        <begin position="27"/>
        <end position="394"/>
    </location>
</feature>
<proteinExistence type="predicted"/>
<dbReference type="PANTHER" id="PTHR15549">
    <property type="entry name" value="PAIRED IMMUNOGLOBULIN-LIKE TYPE 2 RECEPTOR"/>
    <property type="match status" value="1"/>
</dbReference>
<evidence type="ECO:0000313" key="9">
    <source>
        <dbReference type="Proteomes" id="UP001201163"/>
    </source>
</evidence>
<comment type="caution">
    <text evidence="8">The sequence shown here is derived from an EMBL/GenBank/DDBJ whole genome shotgun (WGS) entry which is preliminary data.</text>
</comment>
<dbReference type="Proteomes" id="UP001201163">
    <property type="component" value="Unassembled WGS sequence"/>
</dbReference>
<dbReference type="InterPro" id="IPR051694">
    <property type="entry name" value="Immunoregulatory_rcpt-like"/>
</dbReference>
<dbReference type="PANTHER" id="PTHR15549:SF26">
    <property type="entry name" value="AXIAL BUDDING PATTERN PROTEIN 2-RELATED"/>
    <property type="match status" value="1"/>
</dbReference>
<evidence type="ECO:0000313" key="8">
    <source>
        <dbReference type="EMBL" id="KAH8978191.1"/>
    </source>
</evidence>
<comment type="subcellular location">
    <subcellularLocation>
        <location evidence="1">Membrane</location>
        <topology evidence="1">Single-pass membrane protein</topology>
    </subcellularLocation>
</comment>
<evidence type="ECO:0000256" key="7">
    <source>
        <dbReference type="SAM" id="SignalP"/>
    </source>
</evidence>
<evidence type="ECO:0000256" key="2">
    <source>
        <dbReference type="ARBA" id="ARBA00022692"/>
    </source>
</evidence>
<keyword evidence="3 6" id="KW-1133">Transmembrane helix</keyword>
<keyword evidence="9" id="KW-1185">Reference proteome</keyword>